<evidence type="ECO:0000256" key="3">
    <source>
        <dbReference type="ARBA" id="ARBA00023242"/>
    </source>
</evidence>
<feature type="domain" description="HTH CENPB-type" evidence="5">
    <location>
        <begin position="83"/>
        <end position="158"/>
    </location>
</feature>
<gene>
    <name evidence="6" type="ORF">CALMAC_LOCUS16644</name>
</gene>
<dbReference type="Gene3D" id="3.30.420.10">
    <property type="entry name" value="Ribonuclease H-like superfamily/Ribonuclease H"/>
    <property type="match status" value="1"/>
</dbReference>
<dbReference type="Pfam" id="PF03221">
    <property type="entry name" value="HTH_Tnp_Tc5"/>
    <property type="match status" value="1"/>
</dbReference>
<dbReference type="OrthoDB" id="6768588at2759"/>
<dbReference type="PANTHER" id="PTHR19303">
    <property type="entry name" value="TRANSPOSON"/>
    <property type="match status" value="1"/>
</dbReference>
<organism evidence="6 7">
    <name type="scientific">Callosobruchus maculatus</name>
    <name type="common">Southern cowpea weevil</name>
    <name type="synonym">Pulse bruchid</name>
    <dbReference type="NCBI Taxonomy" id="64391"/>
    <lineage>
        <taxon>Eukaryota</taxon>
        <taxon>Metazoa</taxon>
        <taxon>Ecdysozoa</taxon>
        <taxon>Arthropoda</taxon>
        <taxon>Hexapoda</taxon>
        <taxon>Insecta</taxon>
        <taxon>Pterygota</taxon>
        <taxon>Neoptera</taxon>
        <taxon>Endopterygota</taxon>
        <taxon>Coleoptera</taxon>
        <taxon>Polyphaga</taxon>
        <taxon>Cucujiformia</taxon>
        <taxon>Chrysomeloidea</taxon>
        <taxon>Chrysomelidae</taxon>
        <taxon>Bruchinae</taxon>
        <taxon>Bruchini</taxon>
        <taxon>Callosobruchus</taxon>
    </lineage>
</organism>
<evidence type="ECO:0000256" key="4">
    <source>
        <dbReference type="SAM" id="MobiDB-lite"/>
    </source>
</evidence>
<evidence type="ECO:0000313" key="7">
    <source>
        <dbReference type="Proteomes" id="UP000410492"/>
    </source>
</evidence>
<sequence>MENRRKHHQCGSTEQKVDQIEKENRPGKKRNEIKFFKYSENDLFSAVHSIKSGEISLNYASKLYGIPKSTLSNKLNKKVPMERKMGPTTILTKEEEEELVIWILNKAKLGFPLSGEDVKDSIQNVLKQCPRPNPFKDDRPGKKWLALFLSRHPEVVKRNAEAISKARATITKRSITEWFAELKEYLHSTNATDIFEDPKRILNCDETGCLTCPDTGKILGPKNYKNLFIISAGKQKEAITVLCNYSADGSTMPPMVVYPYKRMPDKIIKNMPDDWAVGGSDSGWMVSATFYEYVTKFMLPWLQKRQVKLPVILFLDGHKSHLSLQLSRFCSQNEIIVYCLPPNATHMMQPCDVCIFRPLKAAWKKVVRHSRQDRVTINKQNVCSFFKKAFDAVTADSIKNGFRACGLCPLDENAVDYSKCISVRRAEIENDSDDNEEKTPSNEDYKVAKSVVEYSIDVAKLQDFRNYLEQGTCAEGDDKSLLLFWKKCFSETDAINHPENNPTSAADDTKESACSDTLGIETSNAEQFLSFDLESFGLDPSELLPDNVTINYEDNNPAIDTDLNSNVNMLPALEVTSLESNCECKYDSSSRRHSSKSRKNNPKKKTKEKSEEPSEEPVETRINCPECKEVFEDPQMKIGLCVQVVKNGGTRIVLLI</sequence>
<dbReference type="InterPro" id="IPR009057">
    <property type="entry name" value="Homeodomain-like_sf"/>
</dbReference>
<feature type="compositionally biased region" description="Basic residues" evidence="4">
    <location>
        <begin position="591"/>
        <end position="607"/>
    </location>
</feature>
<evidence type="ECO:0000313" key="6">
    <source>
        <dbReference type="EMBL" id="VEN58239.1"/>
    </source>
</evidence>
<dbReference type="GO" id="GO:0005634">
    <property type="term" value="C:nucleus"/>
    <property type="evidence" value="ECO:0007669"/>
    <property type="project" value="UniProtKB-SubCell"/>
</dbReference>
<dbReference type="Pfam" id="PF05225">
    <property type="entry name" value="HTH_psq"/>
    <property type="match status" value="1"/>
</dbReference>
<dbReference type="InterPro" id="IPR007889">
    <property type="entry name" value="HTH_Psq"/>
</dbReference>
<evidence type="ECO:0000256" key="2">
    <source>
        <dbReference type="ARBA" id="ARBA00023125"/>
    </source>
</evidence>
<dbReference type="AlphaFoldDB" id="A0A653DDF4"/>
<accession>A0A653DDF4</accession>
<dbReference type="SUPFAM" id="SSF46689">
    <property type="entry name" value="Homeodomain-like"/>
    <property type="match status" value="1"/>
</dbReference>
<dbReference type="Pfam" id="PF03184">
    <property type="entry name" value="DDE_1"/>
    <property type="match status" value="1"/>
</dbReference>
<dbReference type="Gene3D" id="1.10.10.60">
    <property type="entry name" value="Homeodomain-like"/>
    <property type="match status" value="1"/>
</dbReference>
<proteinExistence type="predicted"/>
<dbReference type="PANTHER" id="PTHR19303:SF74">
    <property type="entry name" value="POGO TRANSPOSABLE ELEMENT WITH KRAB DOMAIN"/>
    <property type="match status" value="1"/>
</dbReference>
<evidence type="ECO:0000256" key="1">
    <source>
        <dbReference type="ARBA" id="ARBA00004123"/>
    </source>
</evidence>
<comment type="subcellular location">
    <subcellularLocation>
        <location evidence="1">Nucleus</location>
    </subcellularLocation>
</comment>
<keyword evidence="3" id="KW-0539">Nucleus</keyword>
<protein>
    <recommendedName>
        <fullName evidence="5">HTH CENPB-type domain-containing protein</fullName>
    </recommendedName>
</protein>
<reference evidence="6 7" key="1">
    <citation type="submission" date="2019-01" db="EMBL/GenBank/DDBJ databases">
        <authorList>
            <person name="Sayadi A."/>
        </authorList>
    </citation>
    <scope>NUCLEOTIDE SEQUENCE [LARGE SCALE GENOMIC DNA]</scope>
</reference>
<keyword evidence="2" id="KW-0238">DNA-binding</keyword>
<dbReference type="InterPro" id="IPR006600">
    <property type="entry name" value="HTH_CenpB_DNA-bd_dom"/>
</dbReference>
<dbReference type="GO" id="GO:0003677">
    <property type="term" value="F:DNA binding"/>
    <property type="evidence" value="ECO:0007669"/>
    <property type="project" value="UniProtKB-KW"/>
</dbReference>
<dbReference type="InterPro" id="IPR036397">
    <property type="entry name" value="RNaseH_sf"/>
</dbReference>
<dbReference type="EMBL" id="CAACVG010011508">
    <property type="protein sequence ID" value="VEN58239.1"/>
    <property type="molecule type" value="Genomic_DNA"/>
</dbReference>
<name>A0A653DDF4_CALMS</name>
<evidence type="ECO:0000259" key="5">
    <source>
        <dbReference type="PROSITE" id="PS51253"/>
    </source>
</evidence>
<feature type="region of interest" description="Disordered" evidence="4">
    <location>
        <begin position="586"/>
        <end position="620"/>
    </location>
</feature>
<dbReference type="PROSITE" id="PS51253">
    <property type="entry name" value="HTH_CENPB"/>
    <property type="match status" value="1"/>
</dbReference>
<dbReference type="InterPro" id="IPR004875">
    <property type="entry name" value="DDE_SF_endonuclease_dom"/>
</dbReference>
<keyword evidence="7" id="KW-1185">Reference proteome</keyword>
<feature type="region of interest" description="Disordered" evidence="4">
    <location>
        <begin position="1"/>
        <end position="26"/>
    </location>
</feature>
<dbReference type="Proteomes" id="UP000410492">
    <property type="component" value="Unassembled WGS sequence"/>
</dbReference>
<feature type="compositionally biased region" description="Basic and acidic residues" evidence="4">
    <location>
        <begin position="15"/>
        <end position="26"/>
    </location>
</feature>
<dbReference type="InterPro" id="IPR050863">
    <property type="entry name" value="CenT-Element_Derived"/>
</dbReference>